<dbReference type="Pfam" id="PF00150">
    <property type="entry name" value="Cellulase"/>
    <property type="match status" value="1"/>
</dbReference>
<dbReference type="PROSITE" id="PS00659">
    <property type="entry name" value="GLYCOSYL_HYDROL_F5"/>
    <property type="match status" value="1"/>
</dbReference>
<keyword evidence="6" id="KW-0624">Polysaccharide degradation</keyword>
<reference evidence="10 11" key="1">
    <citation type="submission" date="2020-01" db="EMBL/GenBank/DDBJ databases">
        <title>Spongiivirga citrea KCTC 32990T.</title>
        <authorList>
            <person name="Wang G."/>
        </authorList>
    </citation>
    <scope>NUCLEOTIDE SEQUENCE [LARGE SCALE GENOMIC DNA]</scope>
    <source>
        <strain evidence="10 11">KCTC 32990</strain>
    </source>
</reference>
<feature type="domain" description="Glycoside hydrolase family 5" evidence="9">
    <location>
        <begin position="85"/>
        <end position="360"/>
    </location>
</feature>
<organism evidence="10 11">
    <name type="scientific">Spongiivirga citrea</name>
    <dbReference type="NCBI Taxonomy" id="1481457"/>
    <lineage>
        <taxon>Bacteria</taxon>
        <taxon>Pseudomonadati</taxon>
        <taxon>Bacteroidota</taxon>
        <taxon>Flavobacteriia</taxon>
        <taxon>Flavobacteriales</taxon>
        <taxon>Flavobacteriaceae</taxon>
        <taxon>Spongiivirga</taxon>
    </lineage>
</organism>
<feature type="region of interest" description="Disordered" evidence="8">
    <location>
        <begin position="28"/>
        <end position="55"/>
    </location>
</feature>
<keyword evidence="2 7" id="KW-0378">Hydrolase</keyword>
<dbReference type="GO" id="GO:0005576">
    <property type="term" value="C:extracellular region"/>
    <property type="evidence" value="ECO:0007669"/>
    <property type="project" value="TreeGrafter"/>
</dbReference>
<evidence type="ECO:0000313" key="10">
    <source>
        <dbReference type="EMBL" id="NER17780.1"/>
    </source>
</evidence>
<evidence type="ECO:0000313" key="11">
    <source>
        <dbReference type="Proteomes" id="UP000474296"/>
    </source>
</evidence>
<feature type="compositionally biased region" description="Acidic residues" evidence="8">
    <location>
        <begin position="29"/>
        <end position="42"/>
    </location>
</feature>
<evidence type="ECO:0000256" key="5">
    <source>
        <dbReference type="ARBA" id="ARBA00023295"/>
    </source>
</evidence>
<evidence type="ECO:0000256" key="7">
    <source>
        <dbReference type="RuleBase" id="RU361153"/>
    </source>
</evidence>
<keyword evidence="3" id="KW-0136">Cellulose degradation</keyword>
<dbReference type="GO" id="GO:0008422">
    <property type="term" value="F:beta-glucosidase activity"/>
    <property type="evidence" value="ECO:0007669"/>
    <property type="project" value="TreeGrafter"/>
</dbReference>
<dbReference type="AlphaFoldDB" id="A0A6M0CVH5"/>
<evidence type="ECO:0000259" key="9">
    <source>
        <dbReference type="Pfam" id="PF00150"/>
    </source>
</evidence>
<name>A0A6M0CVH5_9FLAO</name>
<dbReference type="Gene3D" id="3.20.20.80">
    <property type="entry name" value="Glycosidases"/>
    <property type="match status" value="1"/>
</dbReference>
<evidence type="ECO:0000256" key="6">
    <source>
        <dbReference type="ARBA" id="ARBA00023326"/>
    </source>
</evidence>
<dbReference type="RefSeq" id="WP_164032452.1">
    <property type="nucleotide sequence ID" value="NZ_JAABOQ010000004.1"/>
</dbReference>
<dbReference type="InterPro" id="IPR050386">
    <property type="entry name" value="Glycosyl_hydrolase_5"/>
</dbReference>
<comment type="caution">
    <text evidence="10">The sequence shown here is derived from an EMBL/GenBank/DDBJ whole genome shotgun (WGS) entry which is preliminary data.</text>
</comment>
<dbReference type="SUPFAM" id="SSF51445">
    <property type="entry name" value="(Trans)glycosidases"/>
    <property type="match status" value="1"/>
</dbReference>
<dbReference type="InterPro" id="IPR017853">
    <property type="entry name" value="GH"/>
</dbReference>
<evidence type="ECO:0000256" key="8">
    <source>
        <dbReference type="SAM" id="MobiDB-lite"/>
    </source>
</evidence>
<dbReference type="PANTHER" id="PTHR31297:SF41">
    <property type="entry name" value="ENDOGLUCANASE, PUTATIVE (AFU_ORTHOLOGUE AFUA_5G01830)-RELATED"/>
    <property type="match status" value="1"/>
</dbReference>
<dbReference type="PANTHER" id="PTHR31297">
    <property type="entry name" value="GLUCAN ENDO-1,6-BETA-GLUCOSIDASE B"/>
    <property type="match status" value="1"/>
</dbReference>
<comment type="similarity">
    <text evidence="1 7">Belongs to the glycosyl hydrolase 5 (cellulase A) family.</text>
</comment>
<dbReference type="InterPro" id="IPR018087">
    <property type="entry name" value="Glyco_hydro_5_CS"/>
</dbReference>
<accession>A0A6M0CVH5</accession>
<dbReference type="Proteomes" id="UP000474296">
    <property type="component" value="Unassembled WGS sequence"/>
</dbReference>
<keyword evidence="11" id="KW-1185">Reference proteome</keyword>
<keyword evidence="4" id="KW-0119">Carbohydrate metabolism</keyword>
<evidence type="ECO:0000256" key="4">
    <source>
        <dbReference type="ARBA" id="ARBA00023277"/>
    </source>
</evidence>
<evidence type="ECO:0000256" key="3">
    <source>
        <dbReference type="ARBA" id="ARBA00023001"/>
    </source>
</evidence>
<protein>
    <submittedName>
        <fullName evidence="10">Cellulase family glycosylhydrolase</fullName>
    </submittedName>
</protein>
<gene>
    <name evidence="10" type="ORF">GWK10_11200</name>
</gene>
<keyword evidence="5 7" id="KW-0326">Glycosidase</keyword>
<proteinExistence type="inferred from homology"/>
<dbReference type="GO" id="GO:0030245">
    <property type="term" value="P:cellulose catabolic process"/>
    <property type="evidence" value="ECO:0007669"/>
    <property type="project" value="UniProtKB-KW"/>
</dbReference>
<evidence type="ECO:0000256" key="1">
    <source>
        <dbReference type="ARBA" id="ARBA00005641"/>
    </source>
</evidence>
<sequence>MKYSVFLIISVFLILSCRSESVNVTVIPSDDDSEEQPMEENPDNGNNEASEFDNGTMRGLSSSEIVAEMKIGWNLGNSLDAEGATETVWGNPVTTKAMIDEVAQRGFNTLRVPVTWRFHQGVGPNYIIEKSWLDRVEEVVNYARANNMYVIINVHHDDTWIIPTYAEGDAVKPRLSKLWTQVANRFKNYSDYVIFETLNEPRFENSPEEWSGGTAEGRDMVNQYHKTSLDAIRATGGNNSSRKIMISTYAASTLPLTMNALVIPNNDVNTIVSLHSYFPFPFTLEGTDTTWGTDDDRAQLTAEMDRIKAKFIDNGRAVVLGEWSSGNQNNFDDRLAHASFYANAAAERGIASIWWDNGNSGVSNDGLAIFDRQSLSWPFGEIADAIVEAYK</sequence>
<dbReference type="PROSITE" id="PS51257">
    <property type="entry name" value="PROKAR_LIPOPROTEIN"/>
    <property type="match status" value="1"/>
</dbReference>
<dbReference type="EMBL" id="JAABOQ010000004">
    <property type="protein sequence ID" value="NER17780.1"/>
    <property type="molecule type" value="Genomic_DNA"/>
</dbReference>
<dbReference type="InterPro" id="IPR001547">
    <property type="entry name" value="Glyco_hydro_5"/>
</dbReference>
<evidence type="ECO:0000256" key="2">
    <source>
        <dbReference type="ARBA" id="ARBA00022801"/>
    </source>
</evidence>
<dbReference type="GO" id="GO:0009986">
    <property type="term" value="C:cell surface"/>
    <property type="evidence" value="ECO:0007669"/>
    <property type="project" value="TreeGrafter"/>
</dbReference>